<proteinExistence type="inferred from homology"/>
<dbReference type="EMBL" id="ARXU01000003">
    <property type="protein sequence ID" value="KGD61948.1"/>
    <property type="molecule type" value="Genomic_DNA"/>
</dbReference>
<feature type="domain" description="Aminotransferase class I/classII large" evidence="7">
    <location>
        <begin position="37"/>
        <end position="371"/>
    </location>
</feature>
<protein>
    <recommendedName>
        <fullName evidence="6">Aminotransferase</fullName>
        <ecNumber evidence="6">2.6.1.-</ecNumber>
    </recommendedName>
</protein>
<accession>A0ABR4WEU5</accession>
<dbReference type="PANTHER" id="PTHR46383:SF1">
    <property type="entry name" value="ASPARTATE AMINOTRANSFERASE"/>
    <property type="match status" value="1"/>
</dbReference>
<evidence type="ECO:0000256" key="4">
    <source>
        <dbReference type="ARBA" id="ARBA00022679"/>
    </source>
</evidence>
<reference evidence="8 9" key="1">
    <citation type="submission" date="2012-09" db="EMBL/GenBank/DDBJ databases">
        <title>Genome Sequence of alkane-degrading Bacterium Alcanivorax jadensis T9.</title>
        <authorList>
            <person name="Lai Q."/>
            <person name="Shao Z."/>
        </authorList>
    </citation>
    <scope>NUCLEOTIDE SEQUENCE [LARGE SCALE GENOMIC DNA]</scope>
    <source>
        <strain evidence="8 9">T9</strain>
    </source>
</reference>
<dbReference type="Gene3D" id="3.90.1150.10">
    <property type="entry name" value="Aspartate Aminotransferase, domain 1"/>
    <property type="match status" value="1"/>
</dbReference>
<name>A0ABR4WEU5_9GAMM</name>
<comment type="cofactor">
    <cofactor evidence="1 6">
        <name>pyridoxal 5'-phosphate</name>
        <dbReference type="ChEBI" id="CHEBI:597326"/>
    </cofactor>
</comment>
<evidence type="ECO:0000256" key="1">
    <source>
        <dbReference type="ARBA" id="ARBA00001933"/>
    </source>
</evidence>
<dbReference type="EC" id="2.6.1.-" evidence="6"/>
<sequence>MPFQPDVHLNLNVRGMGVSATLAINERSNALRQQGRQVYKLGLGQSPFPVPPSVVEALREFAGEKDYLPVKGLPALQEAIASHLDREHDVAFRGEDIMIGPGSKELMFILQLVYYGDLVIPTPSWVSYAPQASIIGRRVHWLPTHRHNNWKLSAKSLDALCQRDPGRPRLVILNYPANPHGYTFTDDELRDIAEVARYHRLILLSDEIYGRTRYDGQHRSIARYYPEGTIISDGLSKWCGAGGWRLGAFAFPPNLSWLRDAMATVASETYTSVAAPIQHAAVRAFQGGADIDDYLFQSRRILKGLARYQVEAYQQAGLDLAMPDGAFYLFPDFSPLAERLHQREIHDSTALCETLLEDTGVATLPGEAFGRPAGELTLRQAFVDFDGQAALAGAATVPAEQSLGDDFLRQYCGNCTTAMDRIVDWLA</sequence>
<evidence type="ECO:0000313" key="9">
    <source>
        <dbReference type="Proteomes" id="UP000029443"/>
    </source>
</evidence>
<dbReference type="InterPro" id="IPR015421">
    <property type="entry name" value="PyrdxlP-dep_Trfase_major"/>
</dbReference>
<dbReference type="RefSeq" id="WP_035245959.1">
    <property type="nucleotide sequence ID" value="NZ_ARXU01000003.1"/>
</dbReference>
<gene>
    <name evidence="8" type="ORF">T9A_01157</name>
</gene>
<dbReference type="InterPro" id="IPR015422">
    <property type="entry name" value="PyrdxlP-dep_Trfase_small"/>
</dbReference>
<keyword evidence="9" id="KW-1185">Reference proteome</keyword>
<comment type="similarity">
    <text evidence="2 6">Belongs to the class-I pyridoxal-phosphate-dependent aminotransferase family.</text>
</comment>
<dbReference type="Gene3D" id="3.40.640.10">
    <property type="entry name" value="Type I PLP-dependent aspartate aminotransferase-like (Major domain)"/>
    <property type="match status" value="1"/>
</dbReference>
<evidence type="ECO:0000256" key="2">
    <source>
        <dbReference type="ARBA" id="ARBA00007441"/>
    </source>
</evidence>
<evidence type="ECO:0000256" key="5">
    <source>
        <dbReference type="ARBA" id="ARBA00022898"/>
    </source>
</evidence>
<evidence type="ECO:0000256" key="6">
    <source>
        <dbReference type="RuleBase" id="RU000481"/>
    </source>
</evidence>
<dbReference type="Pfam" id="PF00155">
    <property type="entry name" value="Aminotran_1_2"/>
    <property type="match status" value="1"/>
</dbReference>
<dbReference type="InterPro" id="IPR004838">
    <property type="entry name" value="NHTrfase_class1_PyrdxlP-BS"/>
</dbReference>
<organism evidence="8 9">
    <name type="scientific">Alcanivorax jadensis T9</name>
    <dbReference type="NCBI Taxonomy" id="1177181"/>
    <lineage>
        <taxon>Bacteria</taxon>
        <taxon>Pseudomonadati</taxon>
        <taxon>Pseudomonadota</taxon>
        <taxon>Gammaproteobacteria</taxon>
        <taxon>Oceanospirillales</taxon>
        <taxon>Alcanivoracaceae</taxon>
        <taxon>Alcanivorax</taxon>
    </lineage>
</organism>
<dbReference type="InterPro" id="IPR015424">
    <property type="entry name" value="PyrdxlP-dep_Trfase"/>
</dbReference>
<dbReference type="PANTHER" id="PTHR46383">
    <property type="entry name" value="ASPARTATE AMINOTRANSFERASE"/>
    <property type="match status" value="1"/>
</dbReference>
<dbReference type="InterPro" id="IPR050596">
    <property type="entry name" value="AspAT/PAT-like"/>
</dbReference>
<keyword evidence="5" id="KW-0663">Pyridoxal phosphate</keyword>
<evidence type="ECO:0000256" key="3">
    <source>
        <dbReference type="ARBA" id="ARBA00022576"/>
    </source>
</evidence>
<dbReference type="SUPFAM" id="SSF53383">
    <property type="entry name" value="PLP-dependent transferases"/>
    <property type="match status" value="1"/>
</dbReference>
<keyword evidence="4 6" id="KW-0808">Transferase</keyword>
<dbReference type="CDD" id="cd00609">
    <property type="entry name" value="AAT_like"/>
    <property type="match status" value="1"/>
</dbReference>
<evidence type="ECO:0000259" key="7">
    <source>
        <dbReference type="Pfam" id="PF00155"/>
    </source>
</evidence>
<dbReference type="GO" id="GO:0008483">
    <property type="term" value="F:transaminase activity"/>
    <property type="evidence" value="ECO:0007669"/>
    <property type="project" value="UniProtKB-KW"/>
</dbReference>
<evidence type="ECO:0000313" key="8">
    <source>
        <dbReference type="EMBL" id="KGD61948.1"/>
    </source>
</evidence>
<dbReference type="InterPro" id="IPR004839">
    <property type="entry name" value="Aminotransferase_I/II_large"/>
</dbReference>
<comment type="caution">
    <text evidence="8">The sequence shown here is derived from an EMBL/GenBank/DDBJ whole genome shotgun (WGS) entry which is preliminary data.</text>
</comment>
<keyword evidence="3 6" id="KW-0032">Aminotransferase</keyword>
<dbReference type="Proteomes" id="UP000029443">
    <property type="component" value="Unassembled WGS sequence"/>
</dbReference>
<dbReference type="PROSITE" id="PS00105">
    <property type="entry name" value="AA_TRANSFER_CLASS_1"/>
    <property type="match status" value="1"/>
</dbReference>